<dbReference type="Proteomes" id="UP000268615">
    <property type="component" value="Unassembled WGS sequence"/>
</dbReference>
<evidence type="ECO:0000313" key="2">
    <source>
        <dbReference type="EMBL" id="RPH20919.1"/>
    </source>
</evidence>
<evidence type="ECO:0000256" key="1">
    <source>
        <dbReference type="SAM" id="Phobius"/>
    </source>
</evidence>
<keyword evidence="1" id="KW-0812">Transmembrane</keyword>
<dbReference type="RefSeq" id="WP_124025582.1">
    <property type="nucleotide sequence ID" value="NZ_RPOH01000098.1"/>
</dbReference>
<name>A0A3N5D427_9ENTR</name>
<gene>
    <name evidence="2" type="ORF">EHN07_19050</name>
</gene>
<reference evidence="2 3" key="1">
    <citation type="submission" date="2018-11" db="EMBL/GenBank/DDBJ databases">
        <title>Draft genome sequence of Buttiauxella warmboldiae CCUG 35512.</title>
        <authorList>
            <person name="Salva-Serra F."/>
            <person name="Marathe N."/>
            <person name="Moore E."/>
            <person name="Svensson L."/>
            <person name="Engstrom-Jakobsson H."/>
        </authorList>
    </citation>
    <scope>NUCLEOTIDE SEQUENCE [LARGE SCALE GENOMIC DNA]</scope>
    <source>
        <strain evidence="2 3">CCUG 35512</strain>
    </source>
</reference>
<feature type="transmembrane region" description="Helical" evidence="1">
    <location>
        <begin position="40"/>
        <end position="59"/>
    </location>
</feature>
<evidence type="ECO:0008006" key="4">
    <source>
        <dbReference type="Google" id="ProtNLM"/>
    </source>
</evidence>
<sequence length="65" mass="7087">MRLPTRRIVWIVVAIAGVVSLSVADSTIDANNIVHDSALMPLGAILLLLAFVIFVFDAIKTVLRR</sequence>
<evidence type="ECO:0000313" key="3">
    <source>
        <dbReference type="Proteomes" id="UP000268615"/>
    </source>
</evidence>
<keyword evidence="1" id="KW-1133">Transmembrane helix</keyword>
<dbReference type="EMBL" id="RPOH01000098">
    <property type="protein sequence ID" value="RPH20919.1"/>
    <property type="molecule type" value="Genomic_DNA"/>
</dbReference>
<comment type="caution">
    <text evidence="2">The sequence shown here is derived from an EMBL/GenBank/DDBJ whole genome shotgun (WGS) entry which is preliminary data.</text>
</comment>
<organism evidence="2 3">
    <name type="scientific">Buttiauxella warmboldiae</name>
    <dbReference type="NCBI Taxonomy" id="82993"/>
    <lineage>
        <taxon>Bacteria</taxon>
        <taxon>Pseudomonadati</taxon>
        <taxon>Pseudomonadota</taxon>
        <taxon>Gammaproteobacteria</taxon>
        <taxon>Enterobacterales</taxon>
        <taxon>Enterobacteriaceae</taxon>
        <taxon>Buttiauxella</taxon>
    </lineage>
</organism>
<keyword evidence="1" id="KW-0472">Membrane</keyword>
<proteinExistence type="predicted"/>
<keyword evidence="3" id="KW-1185">Reference proteome</keyword>
<protein>
    <recommendedName>
        <fullName evidence="4">DUF3955 domain-containing protein</fullName>
    </recommendedName>
</protein>
<accession>A0A3N5D427</accession>
<dbReference type="AlphaFoldDB" id="A0A3N5D427"/>